<gene>
    <name evidence="3" type="primary">Cni-clec-158</name>
    <name evidence="3" type="synonym">Cnig_chr_III.g10246</name>
    <name evidence="3" type="ORF">B9Z55_010246</name>
</gene>
<dbReference type="InterPro" id="IPR016187">
    <property type="entry name" value="CTDL_fold"/>
</dbReference>
<dbReference type="SMART" id="SM00034">
    <property type="entry name" value="CLECT"/>
    <property type="match status" value="1"/>
</dbReference>
<dbReference type="InterPro" id="IPR016186">
    <property type="entry name" value="C-type_lectin-like/link_sf"/>
</dbReference>
<feature type="signal peptide" evidence="1">
    <location>
        <begin position="1"/>
        <end position="16"/>
    </location>
</feature>
<dbReference type="AlphaFoldDB" id="A0A2G5UF51"/>
<accession>A0A2G5UF51</accession>
<evidence type="ECO:0000259" key="2">
    <source>
        <dbReference type="SMART" id="SM00034"/>
    </source>
</evidence>
<evidence type="ECO:0000256" key="1">
    <source>
        <dbReference type="SAM" id="SignalP"/>
    </source>
</evidence>
<dbReference type="Proteomes" id="UP000230233">
    <property type="component" value="Chromosome III"/>
</dbReference>
<evidence type="ECO:0000313" key="3">
    <source>
        <dbReference type="EMBL" id="PIC38129.1"/>
    </source>
</evidence>
<organism evidence="3 4">
    <name type="scientific">Caenorhabditis nigoni</name>
    <dbReference type="NCBI Taxonomy" id="1611254"/>
    <lineage>
        <taxon>Eukaryota</taxon>
        <taxon>Metazoa</taxon>
        <taxon>Ecdysozoa</taxon>
        <taxon>Nematoda</taxon>
        <taxon>Chromadorea</taxon>
        <taxon>Rhabditida</taxon>
        <taxon>Rhabditina</taxon>
        <taxon>Rhabditomorpha</taxon>
        <taxon>Rhabditoidea</taxon>
        <taxon>Rhabditidae</taxon>
        <taxon>Peloderinae</taxon>
        <taxon>Caenorhabditis</taxon>
    </lineage>
</organism>
<comment type="caution">
    <text evidence="3">The sequence shown here is derived from an EMBL/GenBank/DDBJ whole genome shotgun (WGS) entry which is preliminary data.</text>
</comment>
<proteinExistence type="predicted"/>
<keyword evidence="1" id="KW-0732">Signal</keyword>
<dbReference type="PANTHER" id="PTHR23124:SF140">
    <property type="entry name" value="C-TYPE LECTIN DOMAIN-CONTAINING PROTEIN 158"/>
    <property type="match status" value="1"/>
</dbReference>
<protein>
    <recommendedName>
        <fullName evidence="2">C-type lectin domain-containing protein</fullName>
    </recommendedName>
</protein>
<feature type="chain" id="PRO_5013640245" description="C-type lectin domain-containing protein" evidence="1">
    <location>
        <begin position="17"/>
        <end position="211"/>
    </location>
</feature>
<sequence length="211" mass="23490">MKKLLIFAFIVAVVAGQCSLKCPDGYLSFKRTPTPQNSMTSLWCVKTIFPESTINVTTAKAFCAQEKAVLTTFENDDERLQLSSALSAGLAAKKMSLGQMFVDGHRLPQCQTQDRTILRASPCFDPTTGFTTDDKHTDNTFMFQNWADTEPSASFWQTDVESCIALGISQFEKRNKKLNDIQCDYDKSPANAKALDMWNVGVACGRLPEFQ</sequence>
<dbReference type="STRING" id="1611254.A0A2G5UF51"/>
<dbReference type="Gene3D" id="3.10.100.10">
    <property type="entry name" value="Mannose-Binding Protein A, subunit A"/>
    <property type="match status" value="1"/>
</dbReference>
<evidence type="ECO:0000313" key="4">
    <source>
        <dbReference type="Proteomes" id="UP000230233"/>
    </source>
</evidence>
<keyword evidence="4" id="KW-1185">Reference proteome</keyword>
<dbReference type="SUPFAM" id="SSF56436">
    <property type="entry name" value="C-type lectin-like"/>
    <property type="match status" value="1"/>
</dbReference>
<dbReference type="OrthoDB" id="5830968at2759"/>
<feature type="domain" description="C-type lectin" evidence="2">
    <location>
        <begin position="22"/>
        <end position="193"/>
    </location>
</feature>
<dbReference type="PANTHER" id="PTHR23124">
    <property type="entry name" value="C-TYPE LECTIN DOMAIN-CONTAINING PROTEIN-RELATED-RELATED"/>
    <property type="match status" value="1"/>
</dbReference>
<name>A0A2G5UF51_9PELO</name>
<reference evidence="4" key="1">
    <citation type="submission" date="2017-10" db="EMBL/GenBank/DDBJ databases">
        <title>Rapid genome shrinkage in a self-fertile nematode reveals novel sperm competition proteins.</title>
        <authorList>
            <person name="Yin D."/>
            <person name="Schwarz E.M."/>
            <person name="Thomas C.G."/>
            <person name="Felde R.L."/>
            <person name="Korf I.F."/>
            <person name="Cutter A.D."/>
            <person name="Schartner C.M."/>
            <person name="Ralston E.J."/>
            <person name="Meyer B.J."/>
            <person name="Haag E.S."/>
        </authorList>
    </citation>
    <scope>NUCLEOTIDE SEQUENCE [LARGE SCALE GENOMIC DNA]</scope>
    <source>
        <strain evidence="4">JU1422</strain>
    </source>
</reference>
<dbReference type="InterPro" id="IPR001304">
    <property type="entry name" value="C-type_lectin-like"/>
</dbReference>
<dbReference type="EMBL" id="PDUG01000003">
    <property type="protein sequence ID" value="PIC38129.1"/>
    <property type="molecule type" value="Genomic_DNA"/>
</dbReference>